<proteinExistence type="predicted"/>
<keyword evidence="1" id="KW-1133">Transmembrane helix</keyword>
<feature type="transmembrane region" description="Helical" evidence="1">
    <location>
        <begin position="115"/>
        <end position="143"/>
    </location>
</feature>
<keyword evidence="1" id="KW-0812">Transmembrane</keyword>
<dbReference type="Proteomes" id="UP000737171">
    <property type="component" value="Unassembled WGS sequence"/>
</dbReference>
<dbReference type="EMBL" id="JABRWJ010000007">
    <property type="protein sequence ID" value="NRF69802.1"/>
    <property type="molecule type" value="Genomic_DNA"/>
</dbReference>
<evidence type="ECO:0000313" key="3">
    <source>
        <dbReference type="Proteomes" id="UP000737171"/>
    </source>
</evidence>
<feature type="transmembrane region" description="Helical" evidence="1">
    <location>
        <begin position="20"/>
        <end position="40"/>
    </location>
</feature>
<keyword evidence="3" id="KW-1185">Reference proteome</keyword>
<sequence length="306" mass="32462">MNRFNTLLQREWMQHQRGWLALMLVPVALILVAAVFGTVIFDVESDGDTMIQHVPDPLLIAAGAIGAVAIGTLALSWASALFLAPGLSRRDHQDRSIEFWLSLPIGHAQSLATMLLAHLVLVPVLALVAGAAGGFLVALVLVVKEWGLAAWMSLPWNALLSAAGAMALRLGAGVVLATLWLSPLILIAMAASAWFKRWGVPALIAAVVLLGVVMEKLFDSEAVTQVLRGLLRRAGQAFIGIDRDSPIQIKLKSVEDALPLMQNLPAMVLGDFGAALQDLLSPAFVAAMIVAAAGFALLVLRRARGA</sequence>
<feature type="transmembrane region" description="Helical" evidence="1">
    <location>
        <begin position="279"/>
        <end position="300"/>
    </location>
</feature>
<feature type="transmembrane region" description="Helical" evidence="1">
    <location>
        <begin position="198"/>
        <end position="218"/>
    </location>
</feature>
<evidence type="ECO:0008006" key="4">
    <source>
        <dbReference type="Google" id="ProtNLM"/>
    </source>
</evidence>
<gene>
    <name evidence="2" type="ORF">HLB44_22610</name>
</gene>
<organism evidence="2 3">
    <name type="scientific">Pseudaquabacterium terrae</name>
    <dbReference type="NCBI Taxonomy" id="2732868"/>
    <lineage>
        <taxon>Bacteria</taxon>
        <taxon>Pseudomonadati</taxon>
        <taxon>Pseudomonadota</taxon>
        <taxon>Betaproteobacteria</taxon>
        <taxon>Burkholderiales</taxon>
        <taxon>Sphaerotilaceae</taxon>
        <taxon>Pseudaquabacterium</taxon>
    </lineage>
</organism>
<evidence type="ECO:0000313" key="2">
    <source>
        <dbReference type="EMBL" id="NRF69802.1"/>
    </source>
</evidence>
<dbReference type="RefSeq" id="WP_173127459.1">
    <property type="nucleotide sequence ID" value="NZ_JABRWJ010000007.1"/>
</dbReference>
<accession>A0ABX2EMK8</accession>
<protein>
    <recommendedName>
        <fullName evidence="4">ABC transporter permease</fullName>
    </recommendedName>
</protein>
<feature type="transmembrane region" description="Helical" evidence="1">
    <location>
        <begin position="163"/>
        <end position="186"/>
    </location>
</feature>
<reference evidence="2 3" key="1">
    <citation type="submission" date="2020-05" db="EMBL/GenBank/DDBJ databases">
        <title>Aquincola sp. isolate from soil.</title>
        <authorList>
            <person name="Han J."/>
            <person name="Kim D.-U."/>
        </authorList>
    </citation>
    <scope>NUCLEOTIDE SEQUENCE [LARGE SCALE GENOMIC DNA]</scope>
    <source>
        <strain evidence="2 3">S2</strain>
    </source>
</reference>
<comment type="caution">
    <text evidence="2">The sequence shown here is derived from an EMBL/GenBank/DDBJ whole genome shotgun (WGS) entry which is preliminary data.</text>
</comment>
<name>A0ABX2EMK8_9BURK</name>
<keyword evidence="1" id="KW-0472">Membrane</keyword>
<feature type="transmembrane region" description="Helical" evidence="1">
    <location>
        <begin position="60"/>
        <end position="84"/>
    </location>
</feature>
<evidence type="ECO:0000256" key="1">
    <source>
        <dbReference type="SAM" id="Phobius"/>
    </source>
</evidence>